<evidence type="ECO:0000256" key="4">
    <source>
        <dbReference type="ARBA" id="ARBA00023136"/>
    </source>
</evidence>
<dbReference type="InterPro" id="IPR023352">
    <property type="entry name" value="MAPEG-like_dom_sf"/>
</dbReference>
<organism evidence="6">
    <name type="scientific">marine metagenome</name>
    <dbReference type="NCBI Taxonomy" id="408172"/>
    <lineage>
        <taxon>unclassified sequences</taxon>
        <taxon>metagenomes</taxon>
        <taxon>ecological metagenomes</taxon>
    </lineage>
</organism>
<keyword evidence="4 5" id="KW-0472">Membrane</keyword>
<dbReference type="PANTHER" id="PTHR10250:SF15">
    <property type="entry name" value="MICROSOMAL GLUTATHIONE S-TRANSFERASE-RELATED"/>
    <property type="match status" value="1"/>
</dbReference>
<comment type="subcellular location">
    <subcellularLocation>
        <location evidence="1">Membrane</location>
        <topology evidence="1">Multi-pass membrane protein</topology>
    </subcellularLocation>
</comment>
<protein>
    <recommendedName>
        <fullName evidence="7">MAPEG domain-containing protein</fullName>
    </recommendedName>
</protein>
<accession>A0A381SAA0</accession>
<keyword evidence="3 5" id="KW-1133">Transmembrane helix</keyword>
<proteinExistence type="predicted"/>
<dbReference type="GO" id="GO:0004602">
    <property type="term" value="F:glutathione peroxidase activity"/>
    <property type="evidence" value="ECO:0007669"/>
    <property type="project" value="TreeGrafter"/>
</dbReference>
<feature type="transmembrane region" description="Helical" evidence="5">
    <location>
        <begin position="59"/>
        <end position="85"/>
    </location>
</feature>
<dbReference type="EMBL" id="UINC01002854">
    <property type="protein sequence ID" value="SVA00956.1"/>
    <property type="molecule type" value="Genomic_DNA"/>
</dbReference>
<keyword evidence="2 5" id="KW-0812">Transmembrane</keyword>
<evidence type="ECO:0000256" key="1">
    <source>
        <dbReference type="ARBA" id="ARBA00004141"/>
    </source>
</evidence>
<dbReference type="GO" id="GO:0016020">
    <property type="term" value="C:membrane"/>
    <property type="evidence" value="ECO:0007669"/>
    <property type="project" value="UniProtKB-SubCell"/>
</dbReference>
<dbReference type="GO" id="GO:0004364">
    <property type="term" value="F:glutathione transferase activity"/>
    <property type="evidence" value="ECO:0007669"/>
    <property type="project" value="TreeGrafter"/>
</dbReference>
<dbReference type="Gene3D" id="1.20.120.550">
    <property type="entry name" value="Membrane associated eicosanoid/glutathione metabolism-like domain"/>
    <property type="match status" value="1"/>
</dbReference>
<evidence type="ECO:0000256" key="5">
    <source>
        <dbReference type="SAM" id="Phobius"/>
    </source>
</evidence>
<dbReference type="GO" id="GO:0006691">
    <property type="term" value="P:leukotriene metabolic process"/>
    <property type="evidence" value="ECO:0007669"/>
    <property type="project" value="UniProtKB-ARBA"/>
</dbReference>
<feature type="transmembrane region" description="Helical" evidence="5">
    <location>
        <begin position="6"/>
        <end position="23"/>
    </location>
</feature>
<evidence type="ECO:0008006" key="7">
    <source>
        <dbReference type="Google" id="ProtNLM"/>
    </source>
</evidence>
<reference evidence="6" key="1">
    <citation type="submission" date="2018-05" db="EMBL/GenBank/DDBJ databases">
        <authorList>
            <person name="Lanie J.A."/>
            <person name="Ng W.-L."/>
            <person name="Kazmierczak K.M."/>
            <person name="Andrzejewski T.M."/>
            <person name="Davidsen T.M."/>
            <person name="Wayne K.J."/>
            <person name="Tettelin H."/>
            <person name="Glass J.I."/>
            <person name="Rusch D."/>
            <person name="Podicherti R."/>
            <person name="Tsui H.-C.T."/>
            <person name="Winkler M.E."/>
        </authorList>
    </citation>
    <scope>NUCLEOTIDE SEQUENCE</scope>
</reference>
<gene>
    <name evidence="6" type="ORF">METZ01_LOCUS53810</name>
</gene>
<evidence type="ECO:0000313" key="6">
    <source>
        <dbReference type="EMBL" id="SVA00956.1"/>
    </source>
</evidence>
<dbReference type="PANTHER" id="PTHR10250">
    <property type="entry name" value="MICROSOMAL GLUTATHIONE S-TRANSFERASE"/>
    <property type="match status" value="1"/>
</dbReference>
<dbReference type="InterPro" id="IPR050997">
    <property type="entry name" value="MAPEG"/>
</dbReference>
<name>A0A381SAA0_9ZZZZ</name>
<dbReference type="InterPro" id="IPR001129">
    <property type="entry name" value="Membr-assoc_MAPEG"/>
</dbReference>
<dbReference type="Pfam" id="PF01124">
    <property type="entry name" value="MAPEG"/>
    <property type="match status" value="1"/>
</dbReference>
<dbReference type="SUPFAM" id="SSF161084">
    <property type="entry name" value="MAPEG domain-like"/>
    <property type="match status" value="1"/>
</dbReference>
<dbReference type="AlphaFoldDB" id="A0A381SAA0"/>
<evidence type="ECO:0000256" key="3">
    <source>
        <dbReference type="ARBA" id="ARBA00022989"/>
    </source>
</evidence>
<feature type="transmembrane region" description="Helical" evidence="5">
    <location>
        <begin position="105"/>
        <end position="127"/>
    </location>
</feature>
<evidence type="ECO:0000256" key="2">
    <source>
        <dbReference type="ARBA" id="ARBA00022692"/>
    </source>
</evidence>
<sequence length="131" mass="14833">MGDFVYPGILSSVALLVYYFTLFKSGTARMKYKILAPSHDGPDDYVRRVRVHQNTLEHLALFLPGLWLFSFAVDPIWATGIGILWPIGRLGYAYGYYKSPEQRSLGLYISMPPIYIFVLGSLISFAVKIFS</sequence>